<dbReference type="GO" id="GO:0060237">
    <property type="term" value="P:regulation of fungal-type cell wall organization"/>
    <property type="evidence" value="ECO:0007669"/>
    <property type="project" value="TreeGrafter"/>
</dbReference>
<dbReference type="InterPro" id="IPR051025">
    <property type="entry name" value="RhoGAP"/>
</dbReference>
<feature type="region of interest" description="Disordered" evidence="3">
    <location>
        <begin position="1"/>
        <end position="24"/>
    </location>
</feature>
<dbReference type="OrthoDB" id="79452at2759"/>
<dbReference type="SUPFAM" id="SSF48350">
    <property type="entry name" value="GTPase activation domain, GAP"/>
    <property type="match status" value="1"/>
</dbReference>
<evidence type="ECO:0000256" key="3">
    <source>
        <dbReference type="SAM" id="MobiDB-lite"/>
    </source>
</evidence>
<dbReference type="VEuPathDB" id="FungiDB:PLEOSDRAFT_159146"/>
<dbReference type="EMBL" id="KL198009">
    <property type="protein sequence ID" value="KDQ26935.1"/>
    <property type="molecule type" value="Genomic_DNA"/>
</dbReference>
<dbReference type="Gene3D" id="1.10.555.10">
    <property type="entry name" value="Rho GTPase activation protein"/>
    <property type="match status" value="1"/>
</dbReference>
<feature type="compositionally biased region" description="Low complexity" evidence="3">
    <location>
        <begin position="523"/>
        <end position="535"/>
    </location>
</feature>
<feature type="region of interest" description="Disordered" evidence="3">
    <location>
        <begin position="40"/>
        <end position="84"/>
    </location>
</feature>
<evidence type="ECO:0000313" key="5">
    <source>
        <dbReference type="EMBL" id="KDQ26935.1"/>
    </source>
</evidence>
<evidence type="ECO:0000256" key="2">
    <source>
        <dbReference type="SAM" id="Coils"/>
    </source>
</evidence>
<dbReference type="InterPro" id="IPR008936">
    <property type="entry name" value="Rho_GTPase_activation_prot"/>
</dbReference>
<sequence length="759" mass="84441">MAPPEVNADHYTTLPRARRTSLPSSNLRNSIRVNHRLRAASTSYSPMRPSFNHASVTHTSRPDIRSQNAQNPRVKPRPYTKPDPDTILPEIKKLLGDFPASAPPQQQIRDFLDVDEIFALHDRDIMDRREREDHRGARNDQGLTVFGVHLRQVSMYASGFLPLASEPRSCAYEIPLVASMIIQELQERGVNSALPFLHPKPASRARILHLCQLFDSSPYYPPSSPPFSESTTDLCALLKMYILALPEPIFSEAVSEGLWRWCIRPSLEENDLRALESRKDFRPTTEGTRVRIAALLFRLLPSANVGLLVHLLDFFSHFGSPEDSKIEEGAPGSQTEYTEAGRLFGEAIFGSSLGGQKSKSRQGAKIPGNARAVSIMLWVLRCWSSMRPFISGISTPSGNLIRSDHIHERKHPGNELTLLAAPIPKYPPNYPGMASECGDEKANIRRSNEFIAAPQGGRVSPPTGPNASSSTPHGVALNREENISSCSTQALDERLVDVNLLTIPPMDMELNLSDLSEPEHSRTSPTSSISHSSPTNATGAGEEQGNLKRIEELDKELRDALSNAAAAKETQEKVEAEVRDLREQLARSEQREAEITAERDALQERLNDANAKTTSTENENTDLTASLVTLRKELKALEVDRDAKAHISSTTYECLWRPQESVVKDLGLSITSRKLRKYYAGLAEKLLGTGIDRREVVFTRHHDWLCAVGLETFSSYKEETLPLALAFDPASLLAFRSSLKRCTTGTEHQRPLDALRTHR</sequence>
<dbReference type="InParanoid" id="A0A067NIX4"/>
<dbReference type="PROSITE" id="PS50238">
    <property type="entry name" value="RHOGAP"/>
    <property type="match status" value="1"/>
</dbReference>
<protein>
    <recommendedName>
        <fullName evidence="4">Rho-GAP domain-containing protein</fullName>
    </recommendedName>
</protein>
<dbReference type="PANTHER" id="PTHR15228:SF25">
    <property type="entry name" value="F-BAR DOMAIN-CONTAINING PROTEIN"/>
    <property type="match status" value="1"/>
</dbReference>
<feature type="coiled-coil region" evidence="2">
    <location>
        <begin position="550"/>
        <end position="640"/>
    </location>
</feature>
<feature type="region of interest" description="Disordered" evidence="3">
    <location>
        <begin position="453"/>
        <end position="474"/>
    </location>
</feature>
<dbReference type="GO" id="GO:0007165">
    <property type="term" value="P:signal transduction"/>
    <property type="evidence" value="ECO:0007669"/>
    <property type="project" value="InterPro"/>
</dbReference>
<reference evidence="6" key="1">
    <citation type="journal article" date="2014" name="Proc. Natl. Acad. Sci. U.S.A.">
        <title>Extensive sampling of basidiomycete genomes demonstrates inadequacy of the white-rot/brown-rot paradigm for wood decay fungi.</title>
        <authorList>
            <person name="Riley R."/>
            <person name="Salamov A.A."/>
            <person name="Brown D.W."/>
            <person name="Nagy L.G."/>
            <person name="Floudas D."/>
            <person name="Held B.W."/>
            <person name="Levasseur A."/>
            <person name="Lombard V."/>
            <person name="Morin E."/>
            <person name="Otillar R."/>
            <person name="Lindquist E.A."/>
            <person name="Sun H."/>
            <person name="LaButti K.M."/>
            <person name="Schmutz J."/>
            <person name="Jabbour D."/>
            <person name="Luo H."/>
            <person name="Baker S.E."/>
            <person name="Pisabarro A.G."/>
            <person name="Walton J.D."/>
            <person name="Blanchette R.A."/>
            <person name="Henrissat B."/>
            <person name="Martin F."/>
            <person name="Cullen D."/>
            <person name="Hibbett D.S."/>
            <person name="Grigoriev I.V."/>
        </authorList>
    </citation>
    <scope>NUCLEOTIDE SEQUENCE [LARGE SCALE GENOMIC DNA]</scope>
    <source>
        <strain evidence="6">PC15</strain>
    </source>
</reference>
<evidence type="ECO:0000259" key="4">
    <source>
        <dbReference type="PROSITE" id="PS50238"/>
    </source>
</evidence>
<evidence type="ECO:0000256" key="1">
    <source>
        <dbReference type="ARBA" id="ARBA00022468"/>
    </source>
</evidence>
<dbReference type="GO" id="GO:0005096">
    <property type="term" value="F:GTPase activator activity"/>
    <property type="evidence" value="ECO:0007669"/>
    <property type="project" value="UniProtKB-KW"/>
</dbReference>
<accession>A0A067NIX4</accession>
<name>A0A067NIX4_PLEO1</name>
<dbReference type="PANTHER" id="PTHR15228">
    <property type="entry name" value="SPERMATHECAL PHYSIOLOGY VARIANT"/>
    <property type="match status" value="1"/>
</dbReference>
<dbReference type="SMART" id="SM00324">
    <property type="entry name" value="RhoGAP"/>
    <property type="match status" value="1"/>
</dbReference>
<feature type="compositionally biased region" description="Polar residues" evidence="3">
    <location>
        <begin position="52"/>
        <end position="71"/>
    </location>
</feature>
<dbReference type="HOGENOM" id="CLU_367269_0_0_1"/>
<dbReference type="AlphaFoldDB" id="A0A067NIX4"/>
<dbReference type="Pfam" id="PF00620">
    <property type="entry name" value="RhoGAP"/>
    <property type="match status" value="1"/>
</dbReference>
<dbReference type="STRING" id="1137138.A0A067NIX4"/>
<organism evidence="5 6">
    <name type="scientific">Pleurotus ostreatus (strain PC15)</name>
    <name type="common">Oyster mushroom</name>
    <dbReference type="NCBI Taxonomy" id="1137138"/>
    <lineage>
        <taxon>Eukaryota</taxon>
        <taxon>Fungi</taxon>
        <taxon>Dikarya</taxon>
        <taxon>Basidiomycota</taxon>
        <taxon>Agaricomycotina</taxon>
        <taxon>Agaricomycetes</taxon>
        <taxon>Agaricomycetidae</taxon>
        <taxon>Agaricales</taxon>
        <taxon>Pleurotineae</taxon>
        <taxon>Pleurotaceae</taxon>
        <taxon>Pleurotus</taxon>
    </lineage>
</organism>
<keyword evidence="2" id="KW-0175">Coiled coil</keyword>
<gene>
    <name evidence="5" type="ORF">PLEOSDRAFT_159146</name>
</gene>
<evidence type="ECO:0000313" key="6">
    <source>
        <dbReference type="Proteomes" id="UP000027073"/>
    </source>
</evidence>
<proteinExistence type="predicted"/>
<feature type="region of interest" description="Disordered" evidence="3">
    <location>
        <begin position="512"/>
        <end position="546"/>
    </location>
</feature>
<dbReference type="InterPro" id="IPR000198">
    <property type="entry name" value="RhoGAP_dom"/>
</dbReference>
<dbReference type="Proteomes" id="UP000027073">
    <property type="component" value="Unassembled WGS sequence"/>
</dbReference>
<dbReference type="GO" id="GO:0005938">
    <property type="term" value="C:cell cortex"/>
    <property type="evidence" value="ECO:0007669"/>
    <property type="project" value="TreeGrafter"/>
</dbReference>
<feature type="domain" description="Rho-GAP" evidence="4">
    <location>
        <begin position="161"/>
        <end position="387"/>
    </location>
</feature>
<keyword evidence="1" id="KW-0343">GTPase activation</keyword>